<keyword evidence="2" id="KW-1133">Transmembrane helix</keyword>
<dbReference type="Proteomes" id="UP000267464">
    <property type="component" value="Unassembled WGS sequence"/>
</dbReference>
<name>A0A3N7HJV7_9BURK</name>
<evidence type="ECO:0000313" key="5">
    <source>
        <dbReference type="Proteomes" id="UP000267464"/>
    </source>
</evidence>
<feature type="compositionally biased region" description="Basic and acidic residues" evidence="1">
    <location>
        <begin position="153"/>
        <end position="165"/>
    </location>
</feature>
<keyword evidence="5" id="KW-1185">Reference proteome</keyword>
<organism evidence="4 5">
    <name type="scientific">Piscinibacter terrae</name>
    <dbReference type="NCBI Taxonomy" id="2496871"/>
    <lineage>
        <taxon>Bacteria</taxon>
        <taxon>Pseudomonadati</taxon>
        <taxon>Pseudomonadota</taxon>
        <taxon>Betaproteobacteria</taxon>
        <taxon>Burkholderiales</taxon>
        <taxon>Sphaerotilaceae</taxon>
        <taxon>Piscinibacter</taxon>
    </lineage>
</organism>
<feature type="region of interest" description="Disordered" evidence="1">
    <location>
        <begin position="145"/>
        <end position="165"/>
    </location>
</feature>
<reference evidence="4 5" key="1">
    <citation type="submission" date="2018-08" db="EMBL/GenBank/DDBJ databases">
        <authorList>
            <person name="Khan S.A."/>
            <person name="Jeon C.O."/>
            <person name="Chun B.H."/>
            <person name="Jeong S.E."/>
        </authorList>
    </citation>
    <scope>NUCLEOTIDE SEQUENCE [LARGE SCALE GENOMIC DNA]</scope>
    <source>
        <strain evidence="4 5">S-16</strain>
    </source>
</reference>
<keyword evidence="2" id="KW-0812">Transmembrane</keyword>
<dbReference type="AlphaFoldDB" id="A0A3N7HJV7"/>
<keyword evidence="2" id="KW-0472">Membrane</keyword>
<gene>
    <name evidence="4" type="ORF">DZC73_25575</name>
</gene>
<accession>A0A3N7HJV7</accession>
<dbReference type="OrthoDB" id="2873672at2"/>
<dbReference type="Pfam" id="PF09990">
    <property type="entry name" value="DUF2231"/>
    <property type="match status" value="1"/>
</dbReference>
<dbReference type="RefSeq" id="WP_124543226.1">
    <property type="nucleotide sequence ID" value="NZ_QUSW01000009.1"/>
</dbReference>
<dbReference type="EMBL" id="QUSW01000009">
    <property type="protein sequence ID" value="RQP21813.1"/>
    <property type="molecule type" value="Genomic_DNA"/>
</dbReference>
<proteinExistence type="predicted"/>
<feature type="transmembrane region" description="Helical" evidence="2">
    <location>
        <begin position="39"/>
        <end position="59"/>
    </location>
</feature>
<protein>
    <submittedName>
        <fullName evidence="4">DUF2231 domain-containing protein</fullName>
    </submittedName>
</protein>
<evidence type="ECO:0000256" key="2">
    <source>
        <dbReference type="SAM" id="Phobius"/>
    </source>
</evidence>
<evidence type="ECO:0000259" key="3">
    <source>
        <dbReference type="Pfam" id="PF09990"/>
    </source>
</evidence>
<dbReference type="InterPro" id="IPR019251">
    <property type="entry name" value="DUF2231_TM"/>
</dbReference>
<evidence type="ECO:0000256" key="1">
    <source>
        <dbReference type="SAM" id="MobiDB-lite"/>
    </source>
</evidence>
<comment type="caution">
    <text evidence="4">The sequence shown here is derived from an EMBL/GenBank/DDBJ whole genome shotgun (WGS) entry which is preliminary data.</text>
</comment>
<reference evidence="4 5" key="2">
    <citation type="submission" date="2018-12" db="EMBL/GenBank/DDBJ databases">
        <title>Rhizobacter gummiphilus sp. nov., a rubber-degrading bacterium isolated from the soil of a botanical garden in Japan.</title>
        <authorList>
            <person name="Shunsuke S.S."/>
        </authorList>
    </citation>
    <scope>NUCLEOTIDE SEQUENCE [LARGE SCALE GENOMIC DNA]</scope>
    <source>
        <strain evidence="4 5">S-16</strain>
    </source>
</reference>
<evidence type="ECO:0000313" key="4">
    <source>
        <dbReference type="EMBL" id="RQP21813.1"/>
    </source>
</evidence>
<sequence>MAKPIHPILVHFPIALLVTSFVADATYFFTSMGTLRDAGWWMLAAAAASSIPTVLAGLFDMRRTSLKEDVHERVHRHMWVGITLLGVIVALAVWRWTFYASTGRALPMLYLDASFLAVALAAFQGWLGGELVYTHAVFVGPQEQAPESGAAHTGHEHGDAHTHSH</sequence>
<feature type="domain" description="DUF2231" evidence="3">
    <location>
        <begin position="3"/>
        <end position="139"/>
    </location>
</feature>
<feature type="transmembrane region" description="Helical" evidence="2">
    <location>
        <begin position="79"/>
        <end position="96"/>
    </location>
</feature>
<feature type="transmembrane region" description="Helical" evidence="2">
    <location>
        <begin position="108"/>
        <end position="127"/>
    </location>
</feature>